<sequence>MPTWVTLPTKAAATPPPRFIVGLTGGIGSGKSTVANLFSQLGVPAVDADIVAREVVAKGSPLLAQIAGHFGPQVLTAEQSLNRAALRRIIFSDSSAKQWLDNLLHPAIRSAMLAQLNSLPAAPYVLLIAPLLLENKLNKLVNRVLVVDITEQNQLARTLSRDAANAGATAAQVQAIIASQISRPARLALADDIIDNNGAANLLLPQVQQLHQHYLTLAAT</sequence>
<reference evidence="7 8" key="1">
    <citation type="submission" date="2015-03" db="EMBL/GenBank/DDBJ databases">
        <title>Draft genome sequences of two protease-producing strains of Arsukibacterium isolated from two cold and alkaline environments.</title>
        <authorList>
            <person name="Lylloff J.E."/>
            <person name="Skov L.B."/>
            <person name="Jepsen M."/>
            <person name="Hallin P.F."/>
            <person name="Sorensen S.J."/>
            <person name="Stougaard P."/>
            <person name="Glaring M.A."/>
        </authorList>
    </citation>
    <scope>NUCLEOTIDE SEQUENCE [LARGE SCALE GENOMIC DNA]</scope>
    <source>
        <strain evidence="7 8">GCM72</strain>
    </source>
</reference>
<dbReference type="SUPFAM" id="SSF52540">
    <property type="entry name" value="P-loop containing nucleoside triphosphate hydrolases"/>
    <property type="match status" value="1"/>
</dbReference>
<dbReference type="CDD" id="cd02022">
    <property type="entry name" value="DPCK"/>
    <property type="match status" value="1"/>
</dbReference>
<dbReference type="UniPathway" id="UPA00241">
    <property type="reaction ID" value="UER00356"/>
</dbReference>
<keyword evidence="5" id="KW-0963">Cytoplasm</keyword>
<comment type="similarity">
    <text evidence="1 5">Belongs to the CoaE family.</text>
</comment>
<dbReference type="GO" id="GO:0005737">
    <property type="term" value="C:cytoplasm"/>
    <property type="evidence" value="ECO:0007669"/>
    <property type="project" value="UniProtKB-SubCell"/>
</dbReference>
<evidence type="ECO:0000256" key="1">
    <source>
        <dbReference type="ARBA" id="ARBA00009018"/>
    </source>
</evidence>
<dbReference type="HAMAP" id="MF_00376">
    <property type="entry name" value="Dephospho_CoA_kinase"/>
    <property type="match status" value="1"/>
</dbReference>
<evidence type="ECO:0000313" key="8">
    <source>
        <dbReference type="Proteomes" id="UP000034228"/>
    </source>
</evidence>
<comment type="pathway">
    <text evidence="5">Cofactor biosynthesis; coenzyme A biosynthesis; CoA from (R)-pantothenate: step 5/5.</text>
</comment>
<evidence type="ECO:0000256" key="2">
    <source>
        <dbReference type="ARBA" id="ARBA00022741"/>
    </source>
</evidence>
<dbReference type="Proteomes" id="UP000034228">
    <property type="component" value="Unassembled WGS sequence"/>
</dbReference>
<evidence type="ECO:0000256" key="5">
    <source>
        <dbReference type="HAMAP-Rule" id="MF_00376"/>
    </source>
</evidence>
<keyword evidence="4 5" id="KW-0173">Coenzyme A biosynthesis</keyword>
<comment type="subcellular location">
    <subcellularLocation>
        <location evidence="5">Cytoplasm</location>
    </subcellularLocation>
</comment>
<keyword evidence="2 5" id="KW-0547">Nucleotide-binding</keyword>
<dbReference type="InterPro" id="IPR027417">
    <property type="entry name" value="P-loop_NTPase"/>
</dbReference>
<dbReference type="PROSITE" id="PS51219">
    <property type="entry name" value="DPCK"/>
    <property type="match status" value="1"/>
</dbReference>
<comment type="function">
    <text evidence="5">Catalyzes the phosphorylation of the 3'-hydroxyl group of dephosphocoenzyme A to form coenzyme A.</text>
</comment>
<dbReference type="RefSeq" id="WP_046558143.1">
    <property type="nucleotide sequence ID" value="NZ_LAHO01000012.1"/>
</dbReference>
<dbReference type="GO" id="GO:0005524">
    <property type="term" value="F:ATP binding"/>
    <property type="evidence" value="ECO:0007669"/>
    <property type="project" value="UniProtKB-UniRule"/>
</dbReference>
<evidence type="ECO:0000313" key="7">
    <source>
        <dbReference type="EMBL" id="KKO45062.1"/>
    </source>
</evidence>
<dbReference type="PANTHER" id="PTHR10695:SF46">
    <property type="entry name" value="BIFUNCTIONAL COENZYME A SYNTHASE-RELATED"/>
    <property type="match status" value="1"/>
</dbReference>
<keyword evidence="8" id="KW-1185">Reference proteome</keyword>
<dbReference type="EMBL" id="LAHO01000012">
    <property type="protein sequence ID" value="KKO45062.1"/>
    <property type="molecule type" value="Genomic_DNA"/>
</dbReference>
<comment type="catalytic activity">
    <reaction evidence="5">
        <text>3'-dephospho-CoA + ATP = ADP + CoA + H(+)</text>
        <dbReference type="Rhea" id="RHEA:18245"/>
        <dbReference type="ChEBI" id="CHEBI:15378"/>
        <dbReference type="ChEBI" id="CHEBI:30616"/>
        <dbReference type="ChEBI" id="CHEBI:57287"/>
        <dbReference type="ChEBI" id="CHEBI:57328"/>
        <dbReference type="ChEBI" id="CHEBI:456216"/>
        <dbReference type="EC" id="2.7.1.24"/>
    </reaction>
</comment>
<dbReference type="PANTHER" id="PTHR10695">
    <property type="entry name" value="DEPHOSPHO-COA KINASE-RELATED"/>
    <property type="match status" value="1"/>
</dbReference>
<accession>A0A0M2V2H9</accession>
<evidence type="ECO:0000256" key="4">
    <source>
        <dbReference type="ARBA" id="ARBA00022993"/>
    </source>
</evidence>
<comment type="caution">
    <text evidence="7">The sequence shown here is derived from an EMBL/GenBank/DDBJ whole genome shotgun (WGS) entry which is preliminary data.</text>
</comment>
<dbReference type="NCBIfam" id="TIGR00152">
    <property type="entry name" value="dephospho-CoA kinase"/>
    <property type="match status" value="1"/>
</dbReference>
<dbReference type="GO" id="GO:0015937">
    <property type="term" value="P:coenzyme A biosynthetic process"/>
    <property type="evidence" value="ECO:0007669"/>
    <property type="project" value="UniProtKB-UniRule"/>
</dbReference>
<dbReference type="Pfam" id="PF01121">
    <property type="entry name" value="CoaE"/>
    <property type="match status" value="1"/>
</dbReference>
<dbReference type="InterPro" id="IPR001977">
    <property type="entry name" value="Depp_CoAkinase"/>
</dbReference>
<dbReference type="PATRIC" id="fig|336831.14.peg.1848"/>
<dbReference type="STRING" id="336831.WG68_13080"/>
<keyword evidence="3 5" id="KW-0067">ATP-binding</keyword>
<dbReference type="AlphaFoldDB" id="A0A0M2V2H9"/>
<keyword evidence="5" id="KW-0808">Transferase</keyword>
<dbReference type="GO" id="GO:0004140">
    <property type="term" value="F:dephospho-CoA kinase activity"/>
    <property type="evidence" value="ECO:0007669"/>
    <property type="project" value="UniProtKB-UniRule"/>
</dbReference>
<evidence type="ECO:0000256" key="6">
    <source>
        <dbReference type="NCBIfam" id="TIGR00152"/>
    </source>
</evidence>
<gene>
    <name evidence="5" type="primary">coaE</name>
    <name evidence="7" type="ORF">WG68_13080</name>
</gene>
<proteinExistence type="inferred from homology"/>
<keyword evidence="5 7" id="KW-0418">Kinase</keyword>
<protein>
    <recommendedName>
        <fullName evidence="5 6">Dephospho-CoA kinase</fullName>
        <ecNumber evidence="5 6">2.7.1.24</ecNumber>
    </recommendedName>
    <alternativeName>
        <fullName evidence="5">Dephosphocoenzyme A kinase</fullName>
    </alternativeName>
</protein>
<name>A0A0M2V2H9_9GAMM</name>
<organism evidence="7 8">
    <name type="scientific">Arsukibacterium ikkense</name>
    <dbReference type="NCBI Taxonomy" id="336831"/>
    <lineage>
        <taxon>Bacteria</taxon>
        <taxon>Pseudomonadati</taxon>
        <taxon>Pseudomonadota</taxon>
        <taxon>Gammaproteobacteria</taxon>
        <taxon>Chromatiales</taxon>
        <taxon>Chromatiaceae</taxon>
        <taxon>Arsukibacterium</taxon>
    </lineage>
</organism>
<evidence type="ECO:0000256" key="3">
    <source>
        <dbReference type="ARBA" id="ARBA00022840"/>
    </source>
</evidence>
<dbReference type="Gene3D" id="3.40.50.300">
    <property type="entry name" value="P-loop containing nucleotide triphosphate hydrolases"/>
    <property type="match status" value="1"/>
</dbReference>
<dbReference type="EC" id="2.7.1.24" evidence="5 6"/>
<dbReference type="OrthoDB" id="9812943at2"/>
<feature type="binding site" evidence="5">
    <location>
        <begin position="28"/>
        <end position="33"/>
    </location>
    <ligand>
        <name>ATP</name>
        <dbReference type="ChEBI" id="CHEBI:30616"/>
    </ligand>
</feature>